<feature type="compositionally biased region" description="Polar residues" evidence="1">
    <location>
        <begin position="76"/>
        <end position="87"/>
    </location>
</feature>
<feature type="compositionally biased region" description="Polar residues" evidence="1">
    <location>
        <begin position="7"/>
        <end position="16"/>
    </location>
</feature>
<accession>A0A4D9F210</accession>
<keyword evidence="3" id="KW-1185">Reference proteome</keyword>
<reference evidence="2 3" key="1">
    <citation type="submission" date="2019-04" db="EMBL/GenBank/DDBJ databases">
        <title>Draft genome of the big-headed turtle Platysternon megacephalum.</title>
        <authorList>
            <person name="Gong S."/>
        </authorList>
    </citation>
    <scope>NUCLEOTIDE SEQUENCE [LARGE SCALE GENOMIC DNA]</scope>
    <source>
        <strain evidence="2">DO16091913</strain>
        <tissue evidence="2">Muscle</tissue>
    </source>
</reference>
<reference evidence="2 3" key="2">
    <citation type="submission" date="2019-04" db="EMBL/GenBank/DDBJ databases">
        <title>The genome sequence of big-headed turtle.</title>
        <authorList>
            <person name="Gong S."/>
        </authorList>
    </citation>
    <scope>NUCLEOTIDE SEQUENCE [LARGE SCALE GENOMIC DNA]</scope>
    <source>
        <strain evidence="2">DO16091913</strain>
        <tissue evidence="2">Muscle</tissue>
    </source>
</reference>
<evidence type="ECO:0000256" key="1">
    <source>
        <dbReference type="SAM" id="MobiDB-lite"/>
    </source>
</evidence>
<name>A0A4D9F210_9SAUR</name>
<gene>
    <name evidence="2" type="ORF">DR999_PMT03313</name>
</gene>
<feature type="region of interest" description="Disordered" evidence="1">
    <location>
        <begin position="1"/>
        <end position="46"/>
    </location>
</feature>
<comment type="caution">
    <text evidence="2">The sequence shown here is derived from an EMBL/GenBank/DDBJ whole genome shotgun (WGS) entry which is preliminary data.</text>
</comment>
<dbReference type="AlphaFoldDB" id="A0A4D9F210"/>
<organism evidence="2 3">
    <name type="scientific">Platysternon megacephalum</name>
    <name type="common">big-headed turtle</name>
    <dbReference type="NCBI Taxonomy" id="55544"/>
    <lineage>
        <taxon>Eukaryota</taxon>
        <taxon>Metazoa</taxon>
        <taxon>Chordata</taxon>
        <taxon>Craniata</taxon>
        <taxon>Vertebrata</taxon>
        <taxon>Euteleostomi</taxon>
        <taxon>Archelosauria</taxon>
        <taxon>Testudinata</taxon>
        <taxon>Testudines</taxon>
        <taxon>Cryptodira</taxon>
        <taxon>Durocryptodira</taxon>
        <taxon>Testudinoidea</taxon>
        <taxon>Platysternidae</taxon>
        <taxon>Platysternon</taxon>
    </lineage>
</organism>
<feature type="compositionally biased region" description="Polar residues" evidence="1">
    <location>
        <begin position="104"/>
        <end position="120"/>
    </location>
</feature>
<protein>
    <submittedName>
        <fullName evidence="2">WD repeat and SOCS box-containing protein 1</fullName>
    </submittedName>
</protein>
<evidence type="ECO:0000313" key="3">
    <source>
        <dbReference type="Proteomes" id="UP000297703"/>
    </source>
</evidence>
<proteinExistence type="predicted"/>
<evidence type="ECO:0000313" key="2">
    <source>
        <dbReference type="EMBL" id="TFK13358.1"/>
    </source>
</evidence>
<feature type="region of interest" description="Disordered" evidence="1">
    <location>
        <begin position="59"/>
        <end position="129"/>
    </location>
</feature>
<dbReference type="Proteomes" id="UP000297703">
    <property type="component" value="Unassembled WGS sequence"/>
</dbReference>
<sequence length="129" mass="14155">MQETRLESTMQESSVGLVQCQALPGKRREDETPHSSHQWEPCSRRNSCSIHRRVAPHKANLLGVGREGKGRKNGLESATGSGFSHTEWNLPLPHKDKMKLPDGSSRQAAQLGTKEQTGQGAQAPAFPDM</sequence>
<dbReference type="EMBL" id="QXTE01000016">
    <property type="protein sequence ID" value="TFK13358.1"/>
    <property type="molecule type" value="Genomic_DNA"/>
</dbReference>